<gene>
    <name evidence="7" type="primary">mltG</name>
    <name evidence="8" type="ORF">UV74_C0013G0533</name>
</gene>
<comment type="catalytic activity">
    <reaction evidence="7">
        <text>a peptidoglycan chain = a peptidoglycan chain with N-acetyl-1,6-anhydromuramyl-[peptide] at the reducing end + a peptidoglycan chain with N-acetylglucosamine at the non-reducing end.</text>
        <dbReference type="EC" id="4.2.2.29"/>
    </reaction>
</comment>
<dbReference type="Gene3D" id="3.30.1490.480">
    <property type="entry name" value="Endolytic murein transglycosylase"/>
    <property type="match status" value="1"/>
</dbReference>
<dbReference type="PATRIC" id="fig|1618578.3.peg.888"/>
<keyword evidence="3 7" id="KW-1133">Transmembrane helix</keyword>
<dbReference type="InterPro" id="IPR003770">
    <property type="entry name" value="MLTG-like"/>
</dbReference>
<organism evidence="8 9">
    <name type="scientific">Candidatus Woesebacteria bacterium GW2011_GWB1_43_14</name>
    <dbReference type="NCBI Taxonomy" id="1618578"/>
    <lineage>
        <taxon>Bacteria</taxon>
        <taxon>Candidatus Woeseibacteriota</taxon>
    </lineage>
</organism>
<accession>A0A0G1FQU6</accession>
<dbReference type="NCBIfam" id="TIGR00247">
    <property type="entry name" value="endolytic transglycosylase MltG"/>
    <property type="match status" value="1"/>
</dbReference>
<dbReference type="AlphaFoldDB" id="A0A0G1FQU6"/>
<dbReference type="CDD" id="cd08010">
    <property type="entry name" value="MltG_like"/>
    <property type="match status" value="1"/>
</dbReference>
<dbReference type="EC" id="4.2.2.29" evidence="7"/>
<protein>
    <recommendedName>
        <fullName evidence="7">Endolytic murein transglycosylase</fullName>
        <ecNumber evidence="7">4.2.2.29</ecNumber>
    </recommendedName>
    <alternativeName>
        <fullName evidence="7">Peptidoglycan lytic transglycosylase</fullName>
    </alternativeName>
    <alternativeName>
        <fullName evidence="7">Peptidoglycan polymerization terminase</fullName>
    </alternativeName>
</protein>
<comment type="subcellular location">
    <subcellularLocation>
        <location evidence="7">Cell membrane</location>
        <topology evidence="7">Single-pass membrane protein</topology>
    </subcellularLocation>
</comment>
<evidence type="ECO:0000256" key="7">
    <source>
        <dbReference type="HAMAP-Rule" id="MF_02065"/>
    </source>
</evidence>
<evidence type="ECO:0000256" key="1">
    <source>
        <dbReference type="ARBA" id="ARBA00022475"/>
    </source>
</evidence>
<reference evidence="8 9" key="1">
    <citation type="journal article" date="2015" name="Nature">
        <title>rRNA introns, odd ribosomes, and small enigmatic genomes across a large radiation of phyla.</title>
        <authorList>
            <person name="Brown C.T."/>
            <person name="Hug L.A."/>
            <person name="Thomas B.C."/>
            <person name="Sharon I."/>
            <person name="Castelle C.J."/>
            <person name="Singh A."/>
            <person name="Wilkins M.J."/>
            <person name="Williams K.H."/>
            <person name="Banfield J.F."/>
        </authorList>
    </citation>
    <scope>NUCLEOTIDE SEQUENCE [LARGE SCALE GENOMIC DNA]</scope>
</reference>
<evidence type="ECO:0000256" key="3">
    <source>
        <dbReference type="ARBA" id="ARBA00022989"/>
    </source>
</evidence>
<evidence type="ECO:0000313" key="9">
    <source>
        <dbReference type="Proteomes" id="UP000034090"/>
    </source>
</evidence>
<feature type="transmembrane region" description="Helical" evidence="7">
    <location>
        <begin position="7"/>
        <end position="27"/>
    </location>
</feature>
<dbReference type="Gene3D" id="3.30.160.60">
    <property type="entry name" value="Classic Zinc Finger"/>
    <property type="match status" value="1"/>
</dbReference>
<dbReference type="EMBL" id="LCFQ01000013">
    <property type="protein sequence ID" value="KKS97411.1"/>
    <property type="molecule type" value="Genomic_DNA"/>
</dbReference>
<feature type="site" description="Important for catalytic activity" evidence="7">
    <location>
        <position position="212"/>
    </location>
</feature>
<comment type="caution">
    <text evidence="8">The sequence shown here is derived from an EMBL/GenBank/DDBJ whole genome shotgun (WGS) entry which is preliminary data.</text>
</comment>
<evidence type="ECO:0000256" key="5">
    <source>
        <dbReference type="ARBA" id="ARBA00023239"/>
    </source>
</evidence>
<dbReference type="PANTHER" id="PTHR30518">
    <property type="entry name" value="ENDOLYTIC MUREIN TRANSGLYCOSYLASE"/>
    <property type="match status" value="1"/>
</dbReference>
<comment type="function">
    <text evidence="7">Functions as a peptidoglycan terminase that cleaves nascent peptidoglycan strands endolytically to terminate their elongation.</text>
</comment>
<dbReference type="GO" id="GO:0071555">
    <property type="term" value="P:cell wall organization"/>
    <property type="evidence" value="ECO:0007669"/>
    <property type="project" value="UniProtKB-KW"/>
</dbReference>
<evidence type="ECO:0000256" key="4">
    <source>
        <dbReference type="ARBA" id="ARBA00023136"/>
    </source>
</evidence>
<evidence type="ECO:0000256" key="2">
    <source>
        <dbReference type="ARBA" id="ARBA00022692"/>
    </source>
</evidence>
<proteinExistence type="inferred from homology"/>
<evidence type="ECO:0000313" key="8">
    <source>
        <dbReference type="EMBL" id="KKS97411.1"/>
    </source>
</evidence>
<name>A0A0G1FQU6_9BACT</name>
<keyword evidence="1 7" id="KW-1003">Cell membrane</keyword>
<dbReference type="GO" id="GO:0005886">
    <property type="term" value="C:plasma membrane"/>
    <property type="evidence" value="ECO:0007669"/>
    <property type="project" value="UniProtKB-SubCell"/>
</dbReference>
<keyword evidence="6 7" id="KW-0961">Cell wall biogenesis/degradation</keyword>
<dbReference type="HAMAP" id="MF_02065">
    <property type="entry name" value="MltG"/>
    <property type="match status" value="1"/>
</dbReference>
<keyword evidence="5 7" id="KW-0456">Lyase</keyword>
<dbReference type="STRING" id="1618578.UV74_C0013G0533"/>
<dbReference type="Pfam" id="PF02618">
    <property type="entry name" value="YceG"/>
    <property type="match status" value="1"/>
</dbReference>
<keyword evidence="2 7" id="KW-0812">Transmembrane</keyword>
<keyword evidence="4 7" id="KW-0472">Membrane</keyword>
<evidence type="ECO:0000256" key="6">
    <source>
        <dbReference type="ARBA" id="ARBA00023316"/>
    </source>
</evidence>
<sequence length="338" mass="38130">MLRKVGFATISLLIISFVFVVAGLTFWKSVSKAPGNDKTIQRFLITKGSSAEKIANDLKDQNLIKSPLAFKFYTQITGISDQIPPGEFKISGNLSLKEVVEMLLKGPVEVWVTVPEGLRREEIVERYIEGLGLGGTVADGFRADFLMQTRELEGYLYPDTYLFPLDITADKVVTKMRSTFDQKFTEKMRTDLVSKGRSIDQVVILASLLERETLTSEERPVVSGILFNRLENDWPLQVDASVQYAIASENCRLQNVDCDWWPKNLTKDDLAINSPFNTYKFSGIPPSPISSPGIISLTAVVYPEDTDYMYYIHDTDGVIHYAETLSEHNQNVSRYLKK</sequence>
<comment type="similarity">
    <text evidence="7">Belongs to the transglycosylase MltG family.</text>
</comment>
<dbReference type="Proteomes" id="UP000034090">
    <property type="component" value="Unassembled WGS sequence"/>
</dbReference>
<dbReference type="GO" id="GO:0008932">
    <property type="term" value="F:lytic endotransglycosylase activity"/>
    <property type="evidence" value="ECO:0007669"/>
    <property type="project" value="UniProtKB-UniRule"/>
</dbReference>
<dbReference type="PANTHER" id="PTHR30518:SF2">
    <property type="entry name" value="ENDOLYTIC MUREIN TRANSGLYCOSYLASE"/>
    <property type="match status" value="1"/>
</dbReference>
<dbReference type="GO" id="GO:0009252">
    <property type="term" value="P:peptidoglycan biosynthetic process"/>
    <property type="evidence" value="ECO:0007669"/>
    <property type="project" value="UniProtKB-UniRule"/>
</dbReference>